<dbReference type="EMBL" id="OX458332">
    <property type="protein sequence ID" value="CAI8732945.1"/>
    <property type="molecule type" value="Genomic_DNA"/>
</dbReference>
<dbReference type="PANTHER" id="PTHR33221:SF2">
    <property type="entry name" value="TRANSCRIPTIONAL REGULATOR"/>
    <property type="match status" value="1"/>
</dbReference>
<dbReference type="Pfam" id="PF02082">
    <property type="entry name" value="Rrf2"/>
    <property type="match status" value="1"/>
</dbReference>
<dbReference type="PANTHER" id="PTHR33221">
    <property type="entry name" value="WINGED HELIX-TURN-HELIX TRANSCRIPTIONAL REGULATOR, RRF2 FAMILY"/>
    <property type="match status" value="1"/>
</dbReference>
<dbReference type="NCBIfam" id="TIGR00738">
    <property type="entry name" value="rrf2_super"/>
    <property type="match status" value="1"/>
</dbReference>
<dbReference type="SUPFAM" id="SSF46785">
    <property type="entry name" value="Winged helix' DNA-binding domain"/>
    <property type="match status" value="1"/>
</dbReference>
<protein>
    <submittedName>
        <fullName evidence="1">Rrf2 family protein</fullName>
    </submittedName>
</protein>
<dbReference type="GO" id="GO:0005829">
    <property type="term" value="C:cytosol"/>
    <property type="evidence" value="ECO:0007669"/>
    <property type="project" value="TreeGrafter"/>
</dbReference>
<dbReference type="InterPro" id="IPR000944">
    <property type="entry name" value="Tscrpt_reg_Rrf2"/>
</dbReference>
<dbReference type="RefSeq" id="WP_017364728.1">
    <property type="nucleotide sequence ID" value="NZ_CP079096.1"/>
</dbReference>
<dbReference type="PROSITE" id="PS51197">
    <property type="entry name" value="HTH_RRF2_2"/>
    <property type="match status" value="1"/>
</dbReference>
<evidence type="ECO:0000313" key="1">
    <source>
        <dbReference type="EMBL" id="CAI8732945.1"/>
    </source>
</evidence>
<dbReference type="InterPro" id="IPR014290">
    <property type="entry name" value="SUF_FeS_clus_asmbl_reg"/>
</dbReference>
<dbReference type="InterPro" id="IPR036388">
    <property type="entry name" value="WH-like_DNA-bd_sf"/>
</dbReference>
<gene>
    <name evidence="1" type="ORF">MCNOR_0316</name>
</gene>
<name>A0AA35XYU7_METCP</name>
<dbReference type="Proteomes" id="UP001158598">
    <property type="component" value="Chromosome"/>
</dbReference>
<dbReference type="InterPro" id="IPR030489">
    <property type="entry name" value="TR_Rrf2-type_CS"/>
</dbReference>
<dbReference type="NCBIfam" id="TIGR02944">
    <property type="entry name" value="suf_reg_Xantho"/>
    <property type="match status" value="1"/>
</dbReference>
<organism evidence="1 2">
    <name type="scientific">Methylococcus capsulatus</name>
    <dbReference type="NCBI Taxonomy" id="414"/>
    <lineage>
        <taxon>Bacteria</taxon>
        <taxon>Pseudomonadati</taxon>
        <taxon>Pseudomonadota</taxon>
        <taxon>Gammaproteobacteria</taxon>
        <taxon>Methylococcales</taxon>
        <taxon>Methylococcaceae</taxon>
        <taxon>Methylococcus</taxon>
    </lineage>
</organism>
<reference evidence="1" key="1">
    <citation type="submission" date="2023-03" db="EMBL/GenBank/DDBJ databases">
        <authorList>
            <person name="Pearce D."/>
        </authorList>
    </citation>
    <scope>NUCLEOTIDE SEQUENCE</scope>
    <source>
        <strain evidence="1">Mc</strain>
    </source>
</reference>
<proteinExistence type="predicted"/>
<sequence>MLRISKLTDYAIILLGQMARAGEQTFAAAELADQTSIAMPTTSKILKALARAGIVTSTRGARGGYALAQKPEHTSVARIIDAIEGPIALTECSAEQALCQQSSSCDVRSHWNVINRAVQTALESVSLADMIRPVSAAPAEVPISLARLQPQPR</sequence>
<dbReference type="InterPro" id="IPR036390">
    <property type="entry name" value="WH_DNA-bd_sf"/>
</dbReference>
<dbReference type="GO" id="GO:0003700">
    <property type="term" value="F:DNA-binding transcription factor activity"/>
    <property type="evidence" value="ECO:0007669"/>
    <property type="project" value="TreeGrafter"/>
</dbReference>
<evidence type="ECO:0000313" key="2">
    <source>
        <dbReference type="Proteomes" id="UP001158598"/>
    </source>
</evidence>
<dbReference type="AlphaFoldDB" id="A0AA35XYU7"/>
<accession>A0AA35XYU7</accession>
<dbReference type="PROSITE" id="PS01332">
    <property type="entry name" value="HTH_RRF2_1"/>
    <property type="match status" value="1"/>
</dbReference>
<dbReference type="Gene3D" id="1.10.10.10">
    <property type="entry name" value="Winged helix-like DNA-binding domain superfamily/Winged helix DNA-binding domain"/>
    <property type="match status" value="1"/>
</dbReference>